<evidence type="ECO:0000313" key="2">
    <source>
        <dbReference type="EMBL" id="CAE2287267.1"/>
    </source>
</evidence>
<dbReference type="InterPro" id="IPR010788">
    <property type="entry name" value="VDE_dom"/>
</dbReference>
<dbReference type="Pfam" id="PF07137">
    <property type="entry name" value="VDE"/>
    <property type="match status" value="1"/>
</dbReference>
<feature type="domain" description="VDE lipocalin" evidence="1">
    <location>
        <begin position="32"/>
        <end position="279"/>
    </location>
</feature>
<protein>
    <recommendedName>
        <fullName evidence="1">VDE lipocalin domain-containing protein</fullName>
    </recommendedName>
</protein>
<reference evidence="2" key="1">
    <citation type="submission" date="2021-01" db="EMBL/GenBank/DDBJ databases">
        <authorList>
            <person name="Corre E."/>
            <person name="Pelletier E."/>
            <person name="Niang G."/>
            <person name="Scheremetjew M."/>
            <person name="Finn R."/>
            <person name="Kale V."/>
            <person name="Holt S."/>
            <person name="Cochrane G."/>
            <person name="Meng A."/>
            <person name="Brown T."/>
            <person name="Cohen L."/>
        </authorList>
    </citation>
    <scope>NUCLEOTIDE SEQUENCE</scope>
    <source>
        <strain evidence="2">Isolate 1302-5</strain>
    </source>
</reference>
<gene>
    <name evidence="2" type="ORF">OAUR00152_LOCUS41092</name>
</gene>
<proteinExistence type="predicted"/>
<name>A0A7S4K930_9STRA</name>
<evidence type="ECO:0000259" key="1">
    <source>
        <dbReference type="Pfam" id="PF07137"/>
    </source>
</evidence>
<sequence>MKKTFFTVIVAVLLPVFFKALFSARLKKFCPFGLCLGAVVRCTMESRCRTMLECFSECEYPFSEGRNASRAKYYYVQHPDSPALCQYGCMELASTPAAQELLECVGGSGCMEASEYSDECAPLLGVSPDDGGRRVLPFSAVPDEVWEGRWIKLFTNSWDVWPCQSTEFFPPGGGRRRDDSPPPREWMTSWPRSPGVWRMDLNWTTTVARAEKGDEQQEESTRTTTFSMSSEMYPEARWRYAGGTEADPTLKTIACMWGTEAHENWYLLHYDRKYSWILLHVCAYTSALQSFDALSMVFVKEGGTMNEDIEASIQAKALQLLGEKFGTLQRVSPCISSV</sequence>
<dbReference type="GO" id="GO:0046422">
    <property type="term" value="F:violaxanthin de-epoxidase activity"/>
    <property type="evidence" value="ECO:0007669"/>
    <property type="project" value="InterPro"/>
</dbReference>
<dbReference type="EMBL" id="HBKQ01060208">
    <property type="protein sequence ID" value="CAE2287267.1"/>
    <property type="molecule type" value="Transcribed_RNA"/>
</dbReference>
<organism evidence="2">
    <name type="scientific">Odontella aurita</name>
    <dbReference type="NCBI Taxonomy" id="265563"/>
    <lineage>
        <taxon>Eukaryota</taxon>
        <taxon>Sar</taxon>
        <taxon>Stramenopiles</taxon>
        <taxon>Ochrophyta</taxon>
        <taxon>Bacillariophyta</taxon>
        <taxon>Mediophyceae</taxon>
        <taxon>Biddulphiophycidae</taxon>
        <taxon>Eupodiscales</taxon>
        <taxon>Odontellaceae</taxon>
        <taxon>Odontella</taxon>
    </lineage>
</organism>
<accession>A0A7S4K930</accession>
<dbReference type="AlphaFoldDB" id="A0A7S4K930"/>